<evidence type="ECO:0000313" key="1">
    <source>
        <dbReference type="EMBL" id="CAK9181072.1"/>
    </source>
</evidence>
<accession>A0ABC8UJG8</accession>
<dbReference type="Proteomes" id="UP001642360">
    <property type="component" value="Unassembled WGS sequence"/>
</dbReference>
<dbReference type="EMBL" id="CAUOFW020007931">
    <property type="protein sequence ID" value="CAK9181072.1"/>
    <property type="molecule type" value="Genomic_DNA"/>
</dbReference>
<protein>
    <submittedName>
        <fullName evidence="1">Uncharacterized protein</fullName>
    </submittedName>
</protein>
<keyword evidence="2" id="KW-1185">Reference proteome</keyword>
<reference evidence="1 2" key="1">
    <citation type="submission" date="2024-02" db="EMBL/GenBank/DDBJ databases">
        <authorList>
            <person name="Vignale AGUSTIN F."/>
            <person name="Sosa J E."/>
            <person name="Modenutti C."/>
        </authorList>
    </citation>
    <scope>NUCLEOTIDE SEQUENCE [LARGE SCALE GENOMIC DNA]</scope>
</reference>
<evidence type="ECO:0000313" key="2">
    <source>
        <dbReference type="Proteomes" id="UP001642360"/>
    </source>
</evidence>
<dbReference type="AlphaFoldDB" id="A0ABC8UJG8"/>
<name>A0ABC8UJG8_9AQUA</name>
<sequence length="158" mass="18126">MVGKHLAHIQGSPHSILDWRQEREDLGSSAGIRGERPLLVNNQLWTQIFLDRDINTRTTIYISLGRRPLLGHILDRDTRLENDSIYAFCQALEFGDKMDNALYFIVYTQSDQKLCGSRLNRVLCQVLHLLYVKKIDGNCEKNTAHIGTLESSIVIWES</sequence>
<gene>
    <name evidence="1" type="ORF">ILEXP_LOCUS51111</name>
</gene>
<organism evidence="1 2">
    <name type="scientific">Ilex paraguariensis</name>
    <name type="common">yerba mate</name>
    <dbReference type="NCBI Taxonomy" id="185542"/>
    <lineage>
        <taxon>Eukaryota</taxon>
        <taxon>Viridiplantae</taxon>
        <taxon>Streptophyta</taxon>
        <taxon>Embryophyta</taxon>
        <taxon>Tracheophyta</taxon>
        <taxon>Spermatophyta</taxon>
        <taxon>Magnoliopsida</taxon>
        <taxon>eudicotyledons</taxon>
        <taxon>Gunneridae</taxon>
        <taxon>Pentapetalae</taxon>
        <taxon>asterids</taxon>
        <taxon>campanulids</taxon>
        <taxon>Aquifoliales</taxon>
        <taxon>Aquifoliaceae</taxon>
        <taxon>Ilex</taxon>
    </lineage>
</organism>
<comment type="caution">
    <text evidence="1">The sequence shown here is derived from an EMBL/GenBank/DDBJ whole genome shotgun (WGS) entry which is preliminary data.</text>
</comment>
<proteinExistence type="predicted"/>